<comment type="caution">
    <text evidence="2">The sequence shown here is derived from an EMBL/GenBank/DDBJ whole genome shotgun (WGS) entry which is preliminary data.</text>
</comment>
<evidence type="ECO:0000256" key="1">
    <source>
        <dbReference type="SAM" id="Phobius"/>
    </source>
</evidence>
<dbReference type="PANTHER" id="PTHR35007">
    <property type="entry name" value="INTEGRAL MEMBRANE PROTEIN-RELATED"/>
    <property type="match status" value="1"/>
</dbReference>
<dbReference type="EMBL" id="QVIG01000001">
    <property type="protein sequence ID" value="RGD63081.1"/>
    <property type="molecule type" value="Genomic_DNA"/>
</dbReference>
<reference evidence="2 3" key="1">
    <citation type="submission" date="2018-08" db="EMBL/GenBank/DDBJ databases">
        <title>Diversity &amp; Physiological Properties of Lignin-Decomposing Actinobacteria from Soil.</title>
        <authorList>
            <person name="Roh S.G."/>
            <person name="Kim S.B."/>
        </authorList>
    </citation>
    <scope>NUCLEOTIDE SEQUENCE [LARGE SCALE GENOMIC DNA]</scope>
    <source>
        <strain evidence="2 3">MMS17-GH009</strain>
    </source>
</reference>
<feature type="transmembrane region" description="Helical" evidence="1">
    <location>
        <begin position="222"/>
        <end position="247"/>
    </location>
</feature>
<proteinExistence type="predicted"/>
<dbReference type="PANTHER" id="PTHR35007:SF3">
    <property type="entry name" value="POSSIBLE CONSERVED ALANINE RICH MEMBRANE PROTEIN"/>
    <property type="match status" value="1"/>
</dbReference>
<evidence type="ECO:0000313" key="2">
    <source>
        <dbReference type="EMBL" id="RGD63081.1"/>
    </source>
</evidence>
<keyword evidence="1" id="KW-1133">Transmembrane helix</keyword>
<dbReference type="Proteomes" id="UP000263377">
    <property type="component" value="Unassembled WGS sequence"/>
</dbReference>
<dbReference type="AlphaFoldDB" id="A0A373A4V0"/>
<accession>A0A373A4V0</accession>
<keyword evidence="3" id="KW-1185">Reference proteome</keyword>
<name>A0A373A4V0_9ACTN</name>
<organism evidence="2 3">
    <name type="scientific">Kitasatospora xanthocidica</name>
    <dbReference type="NCBI Taxonomy" id="83382"/>
    <lineage>
        <taxon>Bacteria</taxon>
        <taxon>Bacillati</taxon>
        <taxon>Actinomycetota</taxon>
        <taxon>Actinomycetes</taxon>
        <taxon>Kitasatosporales</taxon>
        <taxon>Streptomycetaceae</taxon>
        <taxon>Kitasatospora</taxon>
    </lineage>
</organism>
<protein>
    <submittedName>
        <fullName evidence="2">Type II secretion protein F</fullName>
    </submittedName>
</protein>
<keyword evidence="1" id="KW-0812">Transmembrane</keyword>
<gene>
    <name evidence="2" type="ORF">DR950_23740</name>
</gene>
<sequence>MRGIEWAAFALTAGVVAAGWASVRGRVRRRRVLVRARGGEGIGRRTRAAALVVERRRRLLVAGVAGITAAVLLGGGRGLAVGVLLAVGVHRWSARVRSPADRRAAREEELLTRQLPLGAELLAACLGSAALPSEAVSAVGRSVGAPLGPRLAAIGAELALGAPPELCWHRLGEQHPSLAPLARCLERSSLGGVPAAGPLIGLAQGQRTAAARAAHTRVRRAAVLATAPLGLCFLPAFVLIGVVPVVVGLTSRFAQAM</sequence>
<keyword evidence="1" id="KW-0472">Membrane</keyword>
<evidence type="ECO:0000313" key="3">
    <source>
        <dbReference type="Proteomes" id="UP000263377"/>
    </source>
</evidence>
<feature type="transmembrane region" description="Helical" evidence="1">
    <location>
        <begin position="59"/>
        <end position="87"/>
    </location>
</feature>